<dbReference type="AlphaFoldDB" id="A0A378Y5S1"/>
<dbReference type="Gene3D" id="3.40.50.850">
    <property type="entry name" value="Isochorismatase-like"/>
    <property type="match status" value="1"/>
</dbReference>
<protein>
    <submittedName>
        <fullName evidence="4">Isochorismatase</fullName>
        <ecNumber evidence="4">3.-.-.-</ecNumber>
    </submittedName>
</protein>
<organism evidence="4 5">
    <name type="scientific">Paenibacillus polymyxa</name>
    <name type="common">Bacillus polymyxa</name>
    <dbReference type="NCBI Taxonomy" id="1406"/>
    <lineage>
        <taxon>Bacteria</taxon>
        <taxon>Bacillati</taxon>
        <taxon>Bacillota</taxon>
        <taxon>Bacilli</taxon>
        <taxon>Bacillales</taxon>
        <taxon>Paenibacillaceae</taxon>
        <taxon>Paenibacillus</taxon>
    </lineage>
</organism>
<dbReference type="PANTHER" id="PTHR43540:SF7">
    <property type="entry name" value="ISOCHORISMATASE FAMILY PROTEIN YECD"/>
    <property type="match status" value="1"/>
</dbReference>
<dbReference type="EC" id="3.-.-.-" evidence="4"/>
<feature type="domain" description="Isochorismatase-like" evidence="3">
    <location>
        <begin position="24"/>
        <end position="195"/>
    </location>
</feature>
<dbReference type="PANTHER" id="PTHR43540">
    <property type="entry name" value="PEROXYUREIDOACRYLATE/UREIDOACRYLATE AMIDOHYDROLASE-RELATED"/>
    <property type="match status" value="1"/>
</dbReference>
<dbReference type="GeneID" id="93348803"/>
<dbReference type="InterPro" id="IPR036380">
    <property type="entry name" value="Isochorismatase-like_sf"/>
</dbReference>
<accession>A0A378Y5S1</accession>
<evidence type="ECO:0000256" key="2">
    <source>
        <dbReference type="ARBA" id="ARBA00022801"/>
    </source>
</evidence>
<evidence type="ECO:0000313" key="4">
    <source>
        <dbReference type="EMBL" id="SUA72552.1"/>
    </source>
</evidence>
<evidence type="ECO:0000259" key="3">
    <source>
        <dbReference type="Pfam" id="PF00857"/>
    </source>
</evidence>
<dbReference type="SUPFAM" id="SSF52499">
    <property type="entry name" value="Isochorismatase-like hydrolases"/>
    <property type="match status" value="1"/>
</dbReference>
<sequence>MNQLNGNHLKGGERAPLLDWNKTSLVVIDLQKWIGSQYAPYSAEMVIANSAKLANLFRTKGAFVNLVHVSSKDFKDIPSPKLDITVPRLNLIEGWDEFVPELGVTETDHIISKKQWGAFHGTDLDLQLRRRNIDTIVLCGISSGIGVDTTAREAFQHGYQLIFAIDAMTGFTKAEHEHVRDVIFPRIGRIRTTEEILEGI</sequence>
<comment type="similarity">
    <text evidence="1">Belongs to the isochorismatase family.</text>
</comment>
<dbReference type="GO" id="GO:0016787">
    <property type="term" value="F:hydrolase activity"/>
    <property type="evidence" value="ECO:0007669"/>
    <property type="project" value="UniProtKB-KW"/>
</dbReference>
<dbReference type="Pfam" id="PF00857">
    <property type="entry name" value="Isochorismatase"/>
    <property type="match status" value="1"/>
</dbReference>
<dbReference type="CDD" id="cd00431">
    <property type="entry name" value="cysteine_hydrolases"/>
    <property type="match status" value="1"/>
</dbReference>
<dbReference type="RefSeq" id="WP_019689069.1">
    <property type="nucleotide sequence ID" value="NZ_CP036496.1"/>
</dbReference>
<dbReference type="Proteomes" id="UP000254400">
    <property type="component" value="Unassembled WGS sequence"/>
</dbReference>
<evidence type="ECO:0000313" key="5">
    <source>
        <dbReference type="Proteomes" id="UP000254400"/>
    </source>
</evidence>
<proteinExistence type="inferred from homology"/>
<reference evidence="4 5" key="1">
    <citation type="submission" date="2018-06" db="EMBL/GenBank/DDBJ databases">
        <authorList>
            <consortium name="Pathogen Informatics"/>
            <person name="Doyle S."/>
        </authorList>
    </citation>
    <scope>NUCLEOTIDE SEQUENCE [LARGE SCALE GENOMIC DNA]</scope>
    <source>
        <strain evidence="4 5">NCTC10343</strain>
    </source>
</reference>
<dbReference type="EMBL" id="UGSC01000001">
    <property type="protein sequence ID" value="SUA72552.1"/>
    <property type="molecule type" value="Genomic_DNA"/>
</dbReference>
<name>A0A378Y5S1_PAEPO</name>
<keyword evidence="2 4" id="KW-0378">Hydrolase</keyword>
<evidence type="ECO:0000256" key="1">
    <source>
        <dbReference type="ARBA" id="ARBA00006336"/>
    </source>
</evidence>
<gene>
    <name evidence="4" type="primary">yecD</name>
    <name evidence="4" type="ORF">NCTC10343_05512</name>
</gene>
<dbReference type="InterPro" id="IPR000868">
    <property type="entry name" value="Isochorismatase-like_dom"/>
</dbReference>
<dbReference type="InterPro" id="IPR050272">
    <property type="entry name" value="Isochorismatase-like_hydrls"/>
</dbReference>